<keyword evidence="3" id="KW-1185">Reference proteome</keyword>
<protein>
    <submittedName>
        <fullName evidence="2">Uncharacterized protein</fullName>
    </submittedName>
</protein>
<dbReference type="EMBL" id="JBBWRZ010000009">
    <property type="protein sequence ID" value="KAK8228819.1"/>
    <property type="molecule type" value="Genomic_DNA"/>
</dbReference>
<feature type="transmembrane region" description="Helical" evidence="1">
    <location>
        <begin position="15"/>
        <end position="35"/>
    </location>
</feature>
<evidence type="ECO:0000313" key="3">
    <source>
        <dbReference type="Proteomes" id="UP001492380"/>
    </source>
</evidence>
<organism evidence="2 3">
    <name type="scientific">Phyllosticta capitalensis</name>
    <dbReference type="NCBI Taxonomy" id="121624"/>
    <lineage>
        <taxon>Eukaryota</taxon>
        <taxon>Fungi</taxon>
        <taxon>Dikarya</taxon>
        <taxon>Ascomycota</taxon>
        <taxon>Pezizomycotina</taxon>
        <taxon>Dothideomycetes</taxon>
        <taxon>Dothideomycetes incertae sedis</taxon>
        <taxon>Botryosphaeriales</taxon>
        <taxon>Phyllostictaceae</taxon>
        <taxon>Phyllosticta</taxon>
    </lineage>
</organism>
<comment type="caution">
    <text evidence="2">The sequence shown here is derived from an EMBL/GenBank/DDBJ whole genome shotgun (WGS) entry which is preliminary data.</text>
</comment>
<keyword evidence="1" id="KW-0472">Membrane</keyword>
<accession>A0ABR1YFJ4</accession>
<keyword evidence="1" id="KW-1133">Transmembrane helix</keyword>
<gene>
    <name evidence="2" type="ORF">HDK90DRAFT_337140</name>
</gene>
<feature type="transmembrane region" description="Helical" evidence="1">
    <location>
        <begin position="86"/>
        <end position="119"/>
    </location>
</feature>
<reference evidence="2 3" key="1">
    <citation type="submission" date="2024-04" db="EMBL/GenBank/DDBJ databases">
        <title>Phyllosticta paracitricarpa is synonymous to the EU quarantine fungus P. citricarpa based on phylogenomic analyses.</title>
        <authorList>
            <consortium name="Lawrence Berkeley National Laboratory"/>
            <person name="Van Ingen-Buijs V.A."/>
            <person name="Van Westerhoven A.C."/>
            <person name="Haridas S."/>
            <person name="Skiadas P."/>
            <person name="Martin F."/>
            <person name="Groenewald J.Z."/>
            <person name="Crous P.W."/>
            <person name="Seidl M.F."/>
        </authorList>
    </citation>
    <scope>NUCLEOTIDE SEQUENCE [LARGE SCALE GENOMIC DNA]</scope>
    <source>
        <strain evidence="2 3">CBS 123374</strain>
    </source>
</reference>
<sequence length="120" mass="13501">MYVCTTLRCTVRPAYYVYVPFFYFVFLAFASFRIIGQTSKQASKQGGSEGGGQVHIRMGLCSLSTLYPRARPPLLSSSAHCRHWHCLFLSLCALWLCLFLSLHLSPPSALFLSLALFLFP</sequence>
<dbReference type="Proteomes" id="UP001492380">
    <property type="component" value="Unassembled WGS sequence"/>
</dbReference>
<proteinExistence type="predicted"/>
<evidence type="ECO:0000256" key="1">
    <source>
        <dbReference type="SAM" id="Phobius"/>
    </source>
</evidence>
<keyword evidence="1" id="KW-0812">Transmembrane</keyword>
<evidence type="ECO:0000313" key="2">
    <source>
        <dbReference type="EMBL" id="KAK8228819.1"/>
    </source>
</evidence>
<name>A0ABR1YFJ4_9PEZI</name>